<sequence>VNIIYIHIFYFQCVKGCLLKGGNKPGTCPVNVSTLSPFAKVCLETCVVDTQCPGTKKCCRHDCGVTCQMPPDLISAVGIPEVPKDVKVSEARRKRSIYIEWTPGIASYPDEGGGTTLYLLEERHHAGRHFIESRLSEWTACSRTMKPSQFLRHFVKPGRWYQFRVAAVNDNGTRGFSEPSLPFSVSVSPKPPKAPQNVTVGPLLIKNGTINAELRWSPPSSDLPLQRYKVFWSRRLHGAKALDSVLVHQQVVPREQTHFLLHNLQPDSLYFLQVQALVQYGKDRLKGEKSGLVLNTTNYTNVSDYALLADGNNNDRIEGLQLQKLFWSHGDLRARIVWKLKRESQRYTVTWWTGPCQGSSSGYNHFKLAATTKASHFDLYELQFNCRYRVSVREVSAEGMKSMHDTSVTFTTPKCNAFKASHRKIRCH</sequence>
<dbReference type="SMART" id="SM00217">
    <property type="entry name" value="WAP"/>
    <property type="match status" value="1"/>
</dbReference>
<evidence type="ECO:0000313" key="4">
    <source>
        <dbReference type="Proteomes" id="UP001162164"/>
    </source>
</evidence>
<feature type="domain" description="Fibronectin type-III" evidence="1">
    <location>
        <begin position="194"/>
        <end position="300"/>
    </location>
</feature>
<feature type="non-terminal residue" evidence="3">
    <location>
        <position position="1"/>
    </location>
</feature>
<evidence type="ECO:0000259" key="1">
    <source>
        <dbReference type="PROSITE" id="PS50853"/>
    </source>
</evidence>
<accession>A0ABQ9JT01</accession>
<dbReference type="Proteomes" id="UP001162164">
    <property type="component" value="Unassembled WGS sequence"/>
</dbReference>
<reference evidence="3" key="1">
    <citation type="journal article" date="2023" name="Insect Mol. Biol.">
        <title>Genome sequencing provides insights into the evolution of gene families encoding plant cell wall-degrading enzymes in longhorned beetles.</title>
        <authorList>
            <person name="Shin N.R."/>
            <person name="Okamura Y."/>
            <person name="Kirsch R."/>
            <person name="Pauchet Y."/>
        </authorList>
    </citation>
    <scope>NUCLEOTIDE SEQUENCE</scope>
    <source>
        <strain evidence="3">MMC_N1</strain>
    </source>
</reference>
<dbReference type="PRINTS" id="PR00003">
    <property type="entry name" value="4DISULPHCORE"/>
</dbReference>
<dbReference type="PROSITE" id="PS50853">
    <property type="entry name" value="FN3"/>
    <property type="match status" value="2"/>
</dbReference>
<dbReference type="PROSITE" id="PS51390">
    <property type="entry name" value="WAP"/>
    <property type="match status" value="1"/>
</dbReference>
<dbReference type="EMBL" id="JAPWTJ010000232">
    <property type="protein sequence ID" value="KAJ8980792.1"/>
    <property type="molecule type" value="Genomic_DNA"/>
</dbReference>
<dbReference type="InterPro" id="IPR008197">
    <property type="entry name" value="WAP_dom"/>
</dbReference>
<organism evidence="3 4">
    <name type="scientific">Molorchus minor</name>
    <dbReference type="NCBI Taxonomy" id="1323400"/>
    <lineage>
        <taxon>Eukaryota</taxon>
        <taxon>Metazoa</taxon>
        <taxon>Ecdysozoa</taxon>
        <taxon>Arthropoda</taxon>
        <taxon>Hexapoda</taxon>
        <taxon>Insecta</taxon>
        <taxon>Pterygota</taxon>
        <taxon>Neoptera</taxon>
        <taxon>Endopterygota</taxon>
        <taxon>Coleoptera</taxon>
        <taxon>Polyphaga</taxon>
        <taxon>Cucujiformia</taxon>
        <taxon>Chrysomeloidea</taxon>
        <taxon>Cerambycidae</taxon>
        <taxon>Lamiinae</taxon>
        <taxon>Monochamini</taxon>
        <taxon>Molorchus</taxon>
    </lineage>
</organism>
<dbReference type="Gene3D" id="4.10.75.10">
    <property type="entry name" value="Elafin-like"/>
    <property type="match status" value="1"/>
</dbReference>
<dbReference type="Pfam" id="PF00041">
    <property type="entry name" value="fn3"/>
    <property type="match status" value="1"/>
</dbReference>
<proteinExistence type="predicted"/>
<dbReference type="Gene3D" id="2.60.40.10">
    <property type="entry name" value="Immunoglobulins"/>
    <property type="match status" value="2"/>
</dbReference>
<dbReference type="InterPro" id="IPR036645">
    <property type="entry name" value="Elafin-like_sf"/>
</dbReference>
<dbReference type="CDD" id="cd00063">
    <property type="entry name" value="FN3"/>
    <property type="match status" value="2"/>
</dbReference>
<gene>
    <name evidence="3" type="ORF">NQ317_004794</name>
</gene>
<dbReference type="PANTHER" id="PTHR14131:SF5">
    <property type="entry name" value="ANOSMIN-1"/>
    <property type="match status" value="1"/>
</dbReference>
<dbReference type="CDD" id="cd00199">
    <property type="entry name" value="WAP"/>
    <property type="match status" value="1"/>
</dbReference>
<keyword evidence="4" id="KW-1185">Reference proteome</keyword>
<evidence type="ECO:0000259" key="2">
    <source>
        <dbReference type="PROSITE" id="PS51390"/>
    </source>
</evidence>
<dbReference type="InterPro" id="IPR003961">
    <property type="entry name" value="FN3_dom"/>
</dbReference>
<dbReference type="SUPFAM" id="SSF57256">
    <property type="entry name" value="Elafin-like"/>
    <property type="match status" value="1"/>
</dbReference>
<feature type="domain" description="Fibronectin type-III" evidence="1">
    <location>
        <begin position="82"/>
        <end position="190"/>
    </location>
</feature>
<comment type="caution">
    <text evidence="3">The sequence shown here is derived from an EMBL/GenBank/DDBJ whole genome shotgun (WGS) entry which is preliminary data.</text>
</comment>
<name>A0ABQ9JT01_9CUCU</name>
<dbReference type="InterPro" id="IPR036116">
    <property type="entry name" value="FN3_sf"/>
</dbReference>
<protein>
    <recommendedName>
        <fullName evidence="5">Anosmin 1b</fullName>
    </recommendedName>
</protein>
<dbReference type="SUPFAM" id="SSF49265">
    <property type="entry name" value="Fibronectin type III"/>
    <property type="match status" value="1"/>
</dbReference>
<dbReference type="SMART" id="SM00060">
    <property type="entry name" value="FN3"/>
    <property type="match status" value="2"/>
</dbReference>
<dbReference type="InterPro" id="IPR013783">
    <property type="entry name" value="Ig-like_fold"/>
</dbReference>
<dbReference type="PANTHER" id="PTHR14131">
    <property type="entry name" value="ANOSMIN"/>
    <property type="match status" value="1"/>
</dbReference>
<feature type="domain" description="WAP" evidence="2">
    <location>
        <begin position="21"/>
        <end position="71"/>
    </location>
</feature>
<evidence type="ECO:0008006" key="5">
    <source>
        <dbReference type="Google" id="ProtNLM"/>
    </source>
</evidence>
<evidence type="ECO:0000313" key="3">
    <source>
        <dbReference type="EMBL" id="KAJ8980792.1"/>
    </source>
</evidence>
<dbReference type="Pfam" id="PF00095">
    <property type="entry name" value="WAP"/>
    <property type="match status" value="1"/>
</dbReference>
<dbReference type="InterPro" id="IPR042447">
    <property type="entry name" value="Anosmin-1"/>
</dbReference>